<dbReference type="Proteomes" id="UP001321542">
    <property type="component" value="Chromosome"/>
</dbReference>
<reference evidence="1 2" key="1">
    <citation type="journal article" date="2010" name="ChemBioChem">
        <title>Cloning and characterization of the biosynthetic gene cluster of 16-membered macrolide antibiotic FD-891: involvement of a dual functional cytochrome P450 monooxygenase catalyzing epoxidation and hydroxylation.</title>
        <authorList>
            <person name="Kudo F."/>
            <person name="Motegi A."/>
            <person name="Mizoue K."/>
            <person name="Eguchi T."/>
        </authorList>
    </citation>
    <scope>NUCLEOTIDE SEQUENCE [LARGE SCALE GENOMIC DNA]</scope>
    <source>
        <strain evidence="1 2">A-8890</strain>
    </source>
</reference>
<gene>
    <name evidence="1" type="ORF">SGFS_018370</name>
</gene>
<organism evidence="1 2">
    <name type="scientific">Streptomyces graminofaciens</name>
    <dbReference type="NCBI Taxonomy" id="68212"/>
    <lineage>
        <taxon>Bacteria</taxon>
        <taxon>Bacillati</taxon>
        <taxon>Actinomycetota</taxon>
        <taxon>Actinomycetes</taxon>
        <taxon>Kitasatosporales</taxon>
        <taxon>Streptomycetaceae</taxon>
        <taxon>Streptomyces</taxon>
    </lineage>
</organism>
<keyword evidence="2" id="KW-1185">Reference proteome</keyword>
<dbReference type="RefSeq" id="WP_286249202.1">
    <property type="nucleotide sequence ID" value="NZ_AP018448.1"/>
</dbReference>
<dbReference type="EMBL" id="AP018448">
    <property type="protein sequence ID" value="BBC30543.1"/>
    <property type="molecule type" value="Genomic_DNA"/>
</dbReference>
<evidence type="ECO:0000313" key="1">
    <source>
        <dbReference type="EMBL" id="BBC30543.1"/>
    </source>
</evidence>
<protein>
    <submittedName>
        <fullName evidence="1">Uncharacterized protein</fullName>
    </submittedName>
</protein>
<evidence type="ECO:0000313" key="2">
    <source>
        <dbReference type="Proteomes" id="UP001321542"/>
    </source>
</evidence>
<reference evidence="1 2" key="2">
    <citation type="journal article" date="2023" name="ChemBioChem">
        <title>Acyltransferase Domain Exchange between Two Independent Type I Polyketide Synthases in the Same Producer Strain of Macrolide Antibiotics.</title>
        <authorList>
            <person name="Kudo F."/>
            <person name="Kishikawa K."/>
            <person name="Tsuboi K."/>
            <person name="Kido T."/>
            <person name="Usui T."/>
            <person name="Hashimoto J."/>
            <person name="Shin-Ya K."/>
            <person name="Miyanaga A."/>
            <person name="Eguchi T."/>
        </authorList>
    </citation>
    <scope>NUCLEOTIDE SEQUENCE [LARGE SCALE GENOMIC DNA]</scope>
    <source>
        <strain evidence="1 2">A-8890</strain>
    </source>
</reference>
<dbReference type="Gene3D" id="1.20.1740.10">
    <property type="entry name" value="Amino acid/polyamine transporter I"/>
    <property type="match status" value="1"/>
</dbReference>
<sequence length="94" mass="9571">MLAFLASLGGLTSTLGVLITGINSQARLVFNAGREGLLPSSFGCVHPIRRTSNKAIITVTDIAPLTIGGRGLGYLLGSADGSLRDSVGNLEDGS</sequence>
<accession>A0ABM7F3Y2</accession>
<proteinExistence type="predicted"/>
<name>A0ABM7F3Y2_9ACTN</name>